<organism evidence="1 2">
    <name type="scientific">Polysphondylium violaceum</name>
    <dbReference type="NCBI Taxonomy" id="133409"/>
    <lineage>
        <taxon>Eukaryota</taxon>
        <taxon>Amoebozoa</taxon>
        <taxon>Evosea</taxon>
        <taxon>Eumycetozoa</taxon>
        <taxon>Dictyostelia</taxon>
        <taxon>Dictyosteliales</taxon>
        <taxon>Dictyosteliaceae</taxon>
        <taxon>Polysphondylium</taxon>
    </lineage>
</organism>
<dbReference type="SUPFAM" id="SSF48452">
    <property type="entry name" value="TPR-like"/>
    <property type="match status" value="1"/>
</dbReference>
<reference evidence="1" key="1">
    <citation type="submission" date="2020-01" db="EMBL/GenBank/DDBJ databases">
        <title>Development of genomics and gene disruption for Polysphondylium violaceum indicates a role for the polyketide synthase stlB in stalk morphogenesis.</title>
        <authorList>
            <person name="Narita B."/>
            <person name="Kawabe Y."/>
            <person name="Kin K."/>
            <person name="Saito T."/>
            <person name="Gibbs R."/>
            <person name="Kuspa A."/>
            <person name="Muzny D."/>
            <person name="Queller D."/>
            <person name="Richards S."/>
            <person name="Strassman J."/>
            <person name="Sucgang R."/>
            <person name="Worley K."/>
            <person name="Schaap P."/>
        </authorList>
    </citation>
    <scope>NUCLEOTIDE SEQUENCE</scope>
    <source>
        <strain evidence="1">QSvi11</strain>
    </source>
</reference>
<dbReference type="EMBL" id="AJWJ01000007">
    <property type="protein sequence ID" value="KAF2078321.1"/>
    <property type="molecule type" value="Genomic_DNA"/>
</dbReference>
<evidence type="ECO:0000313" key="1">
    <source>
        <dbReference type="EMBL" id="KAF2078321.1"/>
    </source>
</evidence>
<proteinExistence type="predicted"/>
<dbReference type="Proteomes" id="UP000695562">
    <property type="component" value="Unassembled WGS sequence"/>
</dbReference>
<dbReference type="InterPro" id="IPR011990">
    <property type="entry name" value="TPR-like_helical_dom_sf"/>
</dbReference>
<sequence length="561" mass="65404">MFRNISRLSIYSRLLINRPILVNKNTPLVLLSTSSINNSKTCRSIFTTSCLLNNTTWTSTSSTTSNTISIDSNSNTNIDTKELDNGIKYQSYIDNAIDNFKLKQPDLTLEFLDRAVKLCPDKVDAYLLRADINDQIYFKSKHPTKQLVFDDLKKALDLSVPERSMSILISLLEWCDKNKENKLQNQYLMTAKSLDYYNIDFIKYMVENKKEKIENLLAIAKRLIDVNNNYGLYMLAKIHYFQKDYGKAEEMYHQVIQLESKRLGWSYGDQGTNMKSTNAELIHNRFLVRDIDGYRRIIEFHGDNDRDEKSTLFISFVGLAETFSKMKKPVNSYASYYQAVILKPKVPRVQFHLSELSLKLENYRQGLLHVYASLEADAVFPSTLYLDKKMLRVKLNLLGKKYVGAILDLEFLAIQYTQEHDFHIGLFIQNINLMNRIFPRIIKDSNEEKDTHFTTKIKQPLMLKHDPKGIMAVKPTDLIQLQLHALLLKGVYMDLKKEQMDPQSLNAVYSKLHFVTYVTFSLSKAFYYFGIAQNNKYYAKLTLSLKKQLQLYNKFFFDFKK</sequence>
<dbReference type="InterPro" id="IPR019734">
    <property type="entry name" value="TPR_rpt"/>
</dbReference>
<gene>
    <name evidence="1" type="ORF">CYY_000413</name>
</gene>
<keyword evidence="2" id="KW-1185">Reference proteome</keyword>
<dbReference type="AlphaFoldDB" id="A0A8J4Q1X6"/>
<name>A0A8J4Q1X6_9MYCE</name>
<dbReference type="Gene3D" id="1.25.40.10">
    <property type="entry name" value="Tetratricopeptide repeat domain"/>
    <property type="match status" value="1"/>
</dbReference>
<protein>
    <submittedName>
        <fullName evidence="1">Uncharacterized protein</fullName>
    </submittedName>
</protein>
<evidence type="ECO:0000313" key="2">
    <source>
        <dbReference type="Proteomes" id="UP000695562"/>
    </source>
</evidence>
<dbReference type="SMART" id="SM00028">
    <property type="entry name" value="TPR"/>
    <property type="match status" value="3"/>
</dbReference>
<comment type="caution">
    <text evidence="1">The sequence shown here is derived from an EMBL/GenBank/DDBJ whole genome shotgun (WGS) entry which is preliminary data.</text>
</comment>
<accession>A0A8J4Q1X6</accession>